<dbReference type="AlphaFoldDB" id="A0A8S3R310"/>
<proteinExistence type="predicted"/>
<feature type="chain" id="PRO_5035899777" evidence="1">
    <location>
        <begin position="17"/>
        <end position="203"/>
    </location>
</feature>
<dbReference type="OrthoDB" id="10272392at2759"/>
<protein>
    <submittedName>
        <fullName evidence="2">Uncharacterized protein</fullName>
    </submittedName>
</protein>
<feature type="signal peptide" evidence="1">
    <location>
        <begin position="1"/>
        <end position="16"/>
    </location>
</feature>
<dbReference type="Proteomes" id="UP000683360">
    <property type="component" value="Unassembled WGS sequence"/>
</dbReference>
<accession>A0A8S3R310</accession>
<keyword evidence="3" id="KW-1185">Reference proteome</keyword>
<comment type="caution">
    <text evidence="2">The sequence shown here is derived from an EMBL/GenBank/DDBJ whole genome shotgun (WGS) entry which is preliminary data.</text>
</comment>
<sequence length="203" mass="23399">MKVLVVLFVYILSCHCKPFGNADKKYQVGKGEERVSRFKSLHKLDTLLGVKETRTGKRKVPFNGEYKQNAEIMDSNGKNLNVPKSNDTLQYKLSNGFVGKDKPGIKQIRVIGVNNTLTDKNKDVTNSKLDKILNMMSDNWDVVSWERSMLTEIAQTMSYLFNELRGQEKRIKRLNRNVKNSLKFLLDGKDIGQMLKKRKIDRN</sequence>
<dbReference type="EMBL" id="CAJPWZ010000853">
    <property type="protein sequence ID" value="CAG2201559.1"/>
    <property type="molecule type" value="Genomic_DNA"/>
</dbReference>
<gene>
    <name evidence="2" type="ORF">MEDL_16173</name>
</gene>
<organism evidence="2 3">
    <name type="scientific">Mytilus edulis</name>
    <name type="common">Blue mussel</name>
    <dbReference type="NCBI Taxonomy" id="6550"/>
    <lineage>
        <taxon>Eukaryota</taxon>
        <taxon>Metazoa</taxon>
        <taxon>Spiralia</taxon>
        <taxon>Lophotrochozoa</taxon>
        <taxon>Mollusca</taxon>
        <taxon>Bivalvia</taxon>
        <taxon>Autobranchia</taxon>
        <taxon>Pteriomorphia</taxon>
        <taxon>Mytilida</taxon>
        <taxon>Mytiloidea</taxon>
        <taxon>Mytilidae</taxon>
        <taxon>Mytilinae</taxon>
        <taxon>Mytilus</taxon>
    </lineage>
</organism>
<name>A0A8S3R310_MYTED</name>
<reference evidence="2" key="1">
    <citation type="submission" date="2021-03" db="EMBL/GenBank/DDBJ databases">
        <authorList>
            <person name="Bekaert M."/>
        </authorList>
    </citation>
    <scope>NUCLEOTIDE SEQUENCE</scope>
</reference>
<evidence type="ECO:0000313" key="2">
    <source>
        <dbReference type="EMBL" id="CAG2201559.1"/>
    </source>
</evidence>
<evidence type="ECO:0000256" key="1">
    <source>
        <dbReference type="SAM" id="SignalP"/>
    </source>
</evidence>
<evidence type="ECO:0000313" key="3">
    <source>
        <dbReference type="Proteomes" id="UP000683360"/>
    </source>
</evidence>
<keyword evidence="1" id="KW-0732">Signal</keyword>